<dbReference type="SUPFAM" id="SSF55073">
    <property type="entry name" value="Nucleotide cyclase"/>
    <property type="match status" value="1"/>
</dbReference>
<dbReference type="CDD" id="cd06225">
    <property type="entry name" value="HAMP"/>
    <property type="match status" value="1"/>
</dbReference>
<dbReference type="GO" id="GO:0007165">
    <property type="term" value="P:signal transduction"/>
    <property type="evidence" value="ECO:0007669"/>
    <property type="project" value="InterPro"/>
</dbReference>
<dbReference type="Gene3D" id="3.30.70.270">
    <property type="match status" value="1"/>
</dbReference>
<organism evidence="4 5">
    <name type="scientific">Ideonella dechloratans</name>
    <dbReference type="NCBI Taxonomy" id="36863"/>
    <lineage>
        <taxon>Bacteria</taxon>
        <taxon>Pseudomonadati</taxon>
        <taxon>Pseudomonadota</taxon>
        <taxon>Betaproteobacteria</taxon>
        <taxon>Burkholderiales</taxon>
        <taxon>Sphaerotilaceae</taxon>
        <taxon>Ideonella</taxon>
    </lineage>
</organism>
<dbReference type="OrthoDB" id="9812260at2"/>
<feature type="domain" description="HAMP" evidence="2">
    <location>
        <begin position="338"/>
        <end position="390"/>
    </location>
</feature>
<keyword evidence="5" id="KW-1185">Reference proteome</keyword>
<dbReference type="InterPro" id="IPR003660">
    <property type="entry name" value="HAMP_dom"/>
</dbReference>
<keyword evidence="1" id="KW-0812">Transmembrane</keyword>
<dbReference type="NCBIfam" id="TIGR00254">
    <property type="entry name" value="GGDEF"/>
    <property type="match status" value="1"/>
</dbReference>
<sequence length="582" mass="62382">MKLGIATRLTLWMAVLGCGAAGLTGYYAWDASCRLERQSAHSELLTSTQVLARRITLNLESIERNLQVIARLPVTRQVLEHDRPDDADRLAVLFAGMLDANPSYLQLRVIAADRHGLERVRVDRVGSVPQRVSGADLEEKGHFPYVADALPLQDGAFYLSRISINHETSAGAGPGLPMLQMAIPVREHVGPALGVVVVNVDLNGLFRLLAADLPEDYQLYLANGAGDILIHPDANRAFAFDRGQRALLQDEFAPVAPLLSGDRANAVIDAPEGERPAQIAAFVAQNIDSPANGDRLVLGLSEAESVALAQSTAMGWALLRIVGGTSLVALLGALLLGRALTRPLNAMAASARGFADGHEMKDLPLRRADELGSLARSLYELQAQVRRQLGELRHKQDELAHLSQHDSLTGLANRRLFMDRLEQALALARRHGRRVFLLFIDLDDFKIINDRHGHSAGDEVLRVLAQRLQSQVRELDTVARLGGDEFVVLLGDAVDGAQASVVAHKLLGALREPVSVAGLALDIDASIGVSNFPEDGQSASELLAHADRAMYAIKALGAGGVGFIGQVMPGDASGGIRSVPAG</sequence>
<dbReference type="RefSeq" id="WP_151124643.1">
    <property type="nucleotide sequence ID" value="NZ_CP088081.1"/>
</dbReference>
<dbReference type="InterPro" id="IPR048760">
    <property type="entry name" value="VP0354-like_sensor_dom"/>
</dbReference>
<dbReference type="EMBL" id="VZPB01000031">
    <property type="protein sequence ID" value="KAB0580664.1"/>
    <property type="molecule type" value="Genomic_DNA"/>
</dbReference>
<feature type="transmembrane region" description="Helical" evidence="1">
    <location>
        <begin position="313"/>
        <end position="337"/>
    </location>
</feature>
<dbReference type="AlphaFoldDB" id="A0A643FCX1"/>
<dbReference type="Gene3D" id="3.30.450.20">
    <property type="entry name" value="PAS domain"/>
    <property type="match status" value="1"/>
</dbReference>
<feature type="transmembrane region" description="Helical" evidence="1">
    <location>
        <begin position="9"/>
        <end position="29"/>
    </location>
</feature>
<dbReference type="InterPro" id="IPR043128">
    <property type="entry name" value="Rev_trsase/Diguanyl_cyclase"/>
</dbReference>
<protein>
    <submittedName>
        <fullName evidence="4">Diguanylate cyclase</fullName>
    </submittedName>
</protein>
<dbReference type="SUPFAM" id="SSF158472">
    <property type="entry name" value="HAMP domain-like"/>
    <property type="match status" value="1"/>
</dbReference>
<dbReference type="Proteomes" id="UP000430120">
    <property type="component" value="Unassembled WGS sequence"/>
</dbReference>
<evidence type="ECO:0000313" key="4">
    <source>
        <dbReference type="EMBL" id="KAB0580664.1"/>
    </source>
</evidence>
<dbReference type="GO" id="GO:0003824">
    <property type="term" value="F:catalytic activity"/>
    <property type="evidence" value="ECO:0007669"/>
    <property type="project" value="UniProtKB-ARBA"/>
</dbReference>
<comment type="caution">
    <text evidence="4">The sequence shown here is derived from an EMBL/GenBank/DDBJ whole genome shotgun (WGS) entry which is preliminary data.</text>
</comment>
<dbReference type="Pfam" id="PF00672">
    <property type="entry name" value="HAMP"/>
    <property type="match status" value="1"/>
</dbReference>
<dbReference type="GO" id="GO:0016020">
    <property type="term" value="C:membrane"/>
    <property type="evidence" value="ECO:0007669"/>
    <property type="project" value="InterPro"/>
</dbReference>
<dbReference type="SUPFAM" id="SSF103190">
    <property type="entry name" value="Sensory domain-like"/>
    <property type="match status" value="1"/>
</dbReference>
<dbReference type="InterPro" id="IPR029787">
    <property type="entry name" value="Nucleotide_cyclase"/>
</dbReference>
<dbReference type="SMART" id="SM00267">
    <property type="entry name" value="GGDEF"/>
    <property type="match status" value="1"/>
</dbReference>
<evidence type="ECO:0000259" key="2">
    <source>
        <dbReference type="PROSITE" id="PS50885"/>
    </source>
</evidence>
<proteinExistence type="predicted"/>
<dbReference type="PROSITE" id="PS50887">
    <property type="entry name" value="GGDEF"/>
    <property type="match status" value="1"/>
</dbReference>
<evidence type="ECO:0000313" key="5">
    <source>
        <dbReference type="Proteomes" id="UP000430120"/>
    </source>
</evidence>
<dbReference type="Pfam" id="PF21623">
    <property type="entry name" value="HK_sensor_dom_bact"/>
    <property type="match status" value="1"/>
</dbReference>
<dbReference type="Gene3D" id="6.10.340.10">
    <property type="match status" value="1"/>
</dbReference>
<dbReference type="PANTHER" id="PTHR46663">
    <property type="entry name" value="DIGUANYLATE CYCLASE DGCT-RELATED"/>
    <property type="match status" value="1"/>
</dbReference>
<dbReference type="PANTHER" id="PTHR46663:SF2">
    <property type="entry name" value="GGDEF DOMAIN-CONTAINING PROTEIN"/>
    <property type="match status" value="1"/>
</dbReference>
<dbReference type="InterPro" id="IPR000160">
    <property type="entry name" value="GGDEF_dom"/>
</dbReference>
<dbReference type="SMART" id="SM00304">
    <property type="entry name" value="HAMP"/>
    <property type="match status" value="1"/>
</dbReference>
<name>A0A643FCX1_IDEDE</name>
<dbReference type="CDD" id="cd18773">
    <property type="entry name" value="PDC1_HK_sensor"/>
    <property type="match status" value="1"/>
</dbReference>
<dbReference type="FunFam" id="3.30.70.270:FF:000001">
    <property type="entry name" value="Diguanylate cyclase domain protein"/>
    <property type="match status" value="1"/>
</dbReference>
<dbReference type="CDD" id="cd01949">
    <property type="entry name" value="GGDEF"/>
    <property type="match status" value="1"/>
</dbReference>
<evidence type="ECO:0000256" key="1">
    <source>
        <dbReference type="SAM" id="Phobius"/>
    </source>
</evidence>
<dbReference type="InterPro" id="IPR052163">
    <property type="entry name" value="DGC-Regulatory_Protein"/>
</dbReference>
<evidence type="ECO:0000259" key="3">
    <source>
        <dbReference type="PROSITE" id="PS50887"/>
    </source>
</evidence>
<dbReference type="Pfam" id="PF00990">
    <property type="entry name" value="GGDEF"/>
    <property type="match status" value="1"/>
</dbReference>
<keyword evidence="1" id="KW-1133">Transmembrane helix</keyword>
<accession>A0A643FCX1</accession>
<reference evidence="4 5" key="1">
    <citation type="submission" date="2019-09" db="EMBL/GenBank/DDBJ databases">
        <title>Draft genome sequences of 48 bacterial type strains from the CCUG.</title>
        <authorList>
            <person name="Tunovic T."/>
            <person name="Pineiro-Iglesias B."/>
            <person name="Unosson C."/>
            <person name="Inganas E."/>
            <person name="Ohlen M."/>
            <person name="Cardew S."/>
            <person name="Jensie-Markopoulos S."/>
            <person name="Salva-Serra F."/>
            <person name="Jaen-Luchoro D."/>
            <person name="Karlsson R."/>
            <person name="Svensson-Stadler L."/>
            <person name="Chun J."/>
            <person name="Moore E."/>
        </authorList>
    </citation>
    <scope>NUCLEOTIDE SEQUENCE [LARGE SCALE GENOMIC DNA]</scope>
    <source>
        <strain evidence="4 5">CCUG 30977</strain>
    </source>
</reference>
<gene>
    <name evidence="4" type="ORF">F7Q92_13455</name>
</gene>
<keyword evidence="1" id="KW-0472">Membrane</keyword>
<dbReference type="PROSITE" id="PS50885">
    <property type="entry name" value="HAMP"/>
    <property type="match status" value="1"/>
</dbReference>
<feature type="domain" description="GGDEF" evidence="3">
    <location>
        <begin position="433"/>
        <end position="566"/>
    </location>
</feature>
<dbReference type="InterPro" id="IPR029151">
    <property type="entry name" value="Sensor-like_sf"/>
</dbReference>